<evidence type="ECO:0000313" key="2">
    <source>
        <dbReference type="Proteomes" id="UP000593966"/>
    </source>
</evidence>
<dbReference type="OrthoDB" id="6073551at2"/>
<sequence>MTSFAYAHSADLENTSDVNVAANTHLVQMTDDELSATQGQALYSLNRQEQDGLSFYTLGMEAEVQLNANMKSLQLGCGGTNSSATGKAGCDIDISDVSFGCVTNASGTCITLPTTLTNQPKGADSNNAASNQSNLKDFVLTNPFFQFAVKNADTAATREVVGVRIGADKAVGPLSFGNLTSFSGYLTGVANLSMLGETDVAVTCKAPDVCSDAAGRSRYTDASAYLGLDNAQILGIPLIAYVDYRDLTVDYQTVKRNNLIVSVIGNRVTQAQIQGIGLGGVVDEIMNGLVVDRSCVRLIGFICGGSLGTALANGLMPVLKGGVGNYIKDQLAGGLGTTRAALNDYIMPYNLKNVHQIDVNSNTFGIALSKQGIKYPGYAQAVPTGWSMYLQDAFTLNIEDKVSSLVHNIASTSNARDGNITLLEPAYRNCYGSLTFC</sequence>
<protein>
    <submittedName>
        <fullName evidence="1">Uncharacterized protein</fullName>
    </submittedName>
</protein>
<dbReference type="EMBL" id="CP048659">
    <property type="protein sequence ID" value="QOW47855.1"/>
    <property type="molecule type" value="Genomic_DNA"/>
</dbReference>
<dbReference type="Proteomes" id="UP000593966">
    <property type="component" value="Chromosome"/>
</dbReference>
<accession>A0A4Q4GXG5</accession>
<gene>
    <name evidence="1" type="ORF">G0028_04660</name>
</gene>
<dbReference type="AlphaFoldDB" id="A0A4Q4GXG5"/>
<evidence type="ECO:0000313" key="1">
    <source>
        <dbReference type="EMBL" id="QOW47855.1"/>
    </source>
</evidence>
<keyword evidence="2" id="KW-1185">Reference proteome</keyword>
<proteinExistence type="predicted"/>
<name>A0A4Q4GXG5_9GAMM</name>
<organism evidence="1 2">
    <name type="scientific">Acinetobacter piscicola</name>
    <dbReference type="NCBI Taxonomy" id="2006115"/>
    <lineage>
        <taxon>Bacteria</taxon>
        <taxon>Pseudomonadati</taxon>
        <taxon>Pseudomonadota</taxon>
        <taxon>Gammaproteobacteria</taxon>
        <taxon>Moraxellales</taxon>
        <taxon>Moraxellaceae</taxon>
        <taxon>Acinetobacter</taxon>
    </lineage>
</organism>
<reference evidence="1 2" key="1">
    <citation type="submission" date="2020-02" db="EMBL/GenBank/DDBJ databases">
        <title>Tigecycline-resistant Acinetobacter species from pigs and migratory birds.</title>
        <authorList>
            <person name="Chen C."/>
            <person name="Sun J."/>
            <person name="Liao X.-P."/>
            <person name="Liu Y.-H."/>
        </authorList>
    </citation>
    <scope>NUCLEOTIDE SEQUENCE [LARGE SCALE GENOMIC DNA]</scope>
    <source>
        <strain evidence="1 2">YH12207_T</strain>
    </source>
</reference>